<keyword evidence="4" id="KW-0378">Hydrolase</keyword>
<comment type="caution">
    <text evidence="16">The sequence shown here is derived from an EMBL/GenBank/DDBJ whole genome shotgun (WGS) entry which is preliminary data.</text>
</comment>
<evidence type="ECO:0000256" key="7">
    <source>
        <dbReference type="ARBA" id="ARBA00023242"/>
    </source>
</evidence>
<keyword evidence="15" id="KW-1133">Transmembrane helix</keyword>
<dbReference type="Pfam" id="PF00428">
    <property type="entry name" value="Ribosomal_60s"/>
    <property type="match status" value="1"/>
</dbReference>
<evidence type="ECO:0000256" key="4">
    <source>
        <dbReference type="ARBA" id="ARBA00022801"/>
    </source>
</evidence>
<dbReference type="GO" id="GO:0016829">
    <property type="term" value="F:lyase activity"/>
    <property type="evidence" value="ECO:0007669"/>
    <property type="project" value="UniProtKB-KW"/>
</dbReference>
<evidence type="ECO:0000256" key="8">
    <source>
        <dbReference type="ARBA" id="ARBA00023274"/>
    </source>
</evidence>
<evidence type="ECO:0000256" key="12">
    <source>
        <dbReference type="ARBA" id="ARBA00035301"/>
    </source>
</evidence>
<dbReference type="Proteomes" id="UP000198287">
    <property type="component" value="Unassembled WGS sequence"/>
</dbReference>
<dbReference type="GO" id="GO:0022625">
    <property type="term" value="C:cytosolic large ribosomal subunit"/>
    <property type="evidence" value="ECO:0007669"/>
    <property type="project" value="InterPro"/>
</dbReference>
<keyword evidence="6" id="KW-0456">Lyase</keyword>
<dbReference type="Gene3D" id="1.10.10.1410">
    <property type="match status" value="1"/>
</dbReference>
<organism evidence="16 17">
    <name type="scientific">Folsomia candida</name>
    <name type="common">Springtail</name>
    <dbReference type="NCBI Taxonomy" id="158441"/>
    <lineage>
        <taxon>Eukaryota</taxon>
        <taxon>Metazoa</taxon>
        <taxon>Ecdysozoa</taxon>
        <taxon>Arthropoda</taxon>
        <taxon>Hexapoda</taxon>
        <taxon>Collembola</taxon>
        <taxon>Entomobryomorpha</taxon>
        <taxon>Isotomoidea</taxon>
        <taxon>Isotomidae</taxon>
        <taxon>Proisotominae</taxon>
        <taxon>Folsomia</taxon>
    </lineage>
</organism>
<dbReference type="GO" id="GO:0005634">
    <property type="term" value="C:nucleus"/>
    <property type="evidence" value="ECO:0007669"/>
    <property type="project" value="TreeGrafter"/>
</dbReference>
<evidence type="ECO:0000313" key="16">
    <source>
        <dbReference type="EMBL" id="OXA57713.1"/>
    </source>
</evidence>
<evidence type="ECO:0000256" key="9">
    <source>
        <dbReference type="ARBA" id="ARBA00029300"/>
    </source>
</evidence>
<keyword evidence="15" id="KW-0472">Membrane</keyword>
<proteinExistence type="inferred from homology"/>
<dbReference type="GO" id="GO:0000175">
    <property type="term" value="F:3'-5'-RNA exonuclease activity"/>
    <property type="evidence" value="ECO:0007669"/>
    <property type="project" value="TreeGrafter"/>
</dbReference>
<comment type="catalytic activity">
    <reaction evidence="9">
        <text>a 3'-end uridylyl-uridine-RNA = a 3'-end 2',3'-cyclophospho-uridine-RNA + uridine</text>
        <dbReference type="Rhea" id="RHEA:46052"/>
        <dbReference type="Rhea" id="RHEA-COMP:17384"/>
        <dbReference type="Rhea" id="RHEA-COMP:17385"/>
        <dbReference type="ChEBI" id="CHEBI:16704"/>
        <dbReference type="ChEBI" id="CHEBI:85643"/>
        <dbReference type="ChEBI" id="CHEBI:85644"/>
    </reaction>
    <physiologicalReaction direction="left-to-right" evidence="9">
        <dbReference type="Rhea" id="RHEA:46053"/>
    </physiologicalReaction>
</comment>
<evidence type="ECO:0000256" key="2">
    <source>
        <dbReference type="ARBA" id="ARBA00005436"/>
    </source>
</evidence>
<evidence type="ECO:0000256" key="11">
    <source>
        <dbReference type="ARBA" id="ARBA00030030"/>
    </source>
</evidence>
<evidence type="ECO:0000256" key="1">
    <source>
        <dbReference type="ARBA" id="ARBA00003362"/>
    </source>
</evidence>
<dbReference type="Gene3D" id="3.90.1140.10">
    <property type="entry name" value="Cyclic phosphodiesterase"/>
    <property type="match status" value="1"/>
</dbReference>
<feature type="transmembrane region" description="Helical" evidence="15">
    <location>
        <begin position="31"/>
        <end position="52"/>
    </location>
</feature>
<reference evidence="16 17" key="1">
    <citation type="submission" date="2015-12" db="EMBL/GenBank/DDBJ databases">
        <title>The genome of Folsomia candida.</title>
        <authorList>
            <person name="Faddeeva A."/>
            <person name="Derks M.F."/>
            <person name="Anvar Y."/>
            <person name="Smit S."/>
            <person name="Van Straalen N."/>
            <person name="Roelofs D."/>
        </authorList>
    </citation>
    <scope>NUCLEOTIDE SEQUENCE [LARGE SCALE GENOMIC DNA]</scope>
    <source>
        <strain evidence="16 17">VU population</strain>
        <tissue evidence="16">Whole body</tissue>
    </source>
</reference>
<keyword evidence="5" id="KW-0689">Ribosomal protein</keyword>
<comment type="function">
    <text evidence="1">Plays an important role in the elongation step of protein synthesis.</text>
</comment>
<dbReference type="InterPro" id="IPR027534">
    <property type="entry name" value="Ribosomal_P1/P2"/>
</dbReference>
<gene>
    <name evidence="16" type="ORF">Fcan01_07363</name>
</gene>
<dbReference type="InterPro" id="IPR027521">
    <property type="entry name" value="Usb1"/>
</dbReference>
<dbReference type="HAMAP" id="MF_01478">
    <property type="entry name" value="Ribosomal_L12_arch"/>
    <property type="match status" value="1"/>
</dbReference>
<dbReference type="Pfam" id="PF09749">
    <property type="entry name" value="HVSL"/>
    <property type="match status" value="1"/>
</dbReference>
<keyword evidence="3" id="KW-0540">Nuclease</keyword>
<dbReference type="PANTHER" id="PTHR13522">
    <property type="entry name" value="U6 SNRNA PHOSPHODIESTERASE 1"/>
    <property type="match status" value="1"/>
</dbReference>
<dbReference type="GO" id="GO:0034477">
    <property type="term" value="P:U6 snRNA 3'-end processing"/>
    <property type="evidence" value="ECO:0007669"/>
    <property type="project" value="InterPro"/>
</dbReference>
<feature type="compositionally biased region" description="Basic and acidic residues" evidence="14">
    <location>
        <begin position="594"/>
        <end position="607"/>
    </location>
</feature>
<dbReference type="OrthoDB" id="49151at2759"/>
<evidence type="ECO:0000256" key="6">
    <source>
        <dbReference type="ARBA" id="ARBA00023239"/>
    </source>
</evidence>
<dbReference type="InterPro" id="IPR044076">
    <property type="entry name" value="Ribosomal_P2"/>
</dbReference>
<keyword evidence="17" id="KW-1185">Reference proteome</keyword>
<evidence type="ECO:0000256" key="14">
    <source>
        <dbReference type="SAM" id="MobiDB-lite"/>
    </source>
</evidence>
<dbReference type="AlphaFoldDB" id="A0A226EJ17"/>
<evidence type="ECO:0000256" key="3">
    <source>
        <dbReference type="ARBA" id="ARBA00022722"/>
    </source>
</evidence>
<feature type="region of interest" description="Disordered" evidence="14">
    <location>
        <begin position="571"/>
        <end position="621"/>
    </location>
</feature>
<dbReference type="PANTHER" id="PTHR13522:SF3">
    <property type="entry name" value="U6 SNRNA PHOSPHODIESTERASE 1"/>
    <property type="match status" value="1"/>
</dbReference>
<protein>
    <recommendedName>
        <fullName evidence="12">Large ribosomal subunit protein P2</fullName>
    </recommendedName>
    <alternativeName>
        <fullName evidence="11">3'-5' RNA exonuclease USB1</fullName>
    </alternativeName>
    <alternativeName>
        <fullName evidence="13">60S acidic ribosomal protein P2</fullName>
    </alternativeName>
    <alternativeName>
        <fullName evidence="10">U6 snRNA phosphodiesterase 1</fullName>
    </alternativeName>
</protein>
<evidence type="ECO:0000313" key="17">
    <source>
        <dbReference type="Proteomes" id="UP000198287"/>
    </source>
</evidence>
<evidence type="ECO:0000256" key="13">
    <source>
        <dbReference type="ARBA" id="ARBA00035443"/>
    </source>
</evidence>
<keyword evidence="7" id="KW-0539">Nucleus</keyword>
<dbReference type="FunFam" id="1.10.10.1410:FF:000002">
    <property type="entry name" value="60S acidic ribosomal protein P2"/>
    <property type="match status" value="1"/>
</dbReference>
<dbReference type="CDD" id="cd05833">
    <property type="entry name" value="Ribosomal_P2"/>
    <property type="match status" value="1"/>
</dbReference>
<dbReference type="STRING" id="158441.A0A226EJ17"/>
<sequence>MSWETLRWVVKWKAVLVVGAKESLKDSESFYYFRLLLAILIPYILLKTLVILSQLEDMALNALKSLQSYGSDLSDNDESDDQNVINPLIAPDLNNMQSIAADPIMDKSKEKLPLPSSMLSMFPSSDSHPTNDDKEQHGGRIRSFPHMRGNWASFVHIPLNNSQNVICQIEHIKNVVVDIPDLEFHFCEDLHLSLSKTVVLRHHWIDSFLSTLKNNVTQINRFNLVYLTFQTYVNEEKTRTFISMNVHPSPQLYELVDASDRALAEYELPTYYEKGTGLLKKQQISWKTHEDTRMERITFGILDIPIDMRMFPHLNPVNPTMKILILILIVYASISDRAFGETLEFCESEELEVFPDYLDNGENCKIIDIYIISKSVLCEEEKAEALIPCSSDLLSTPTVFLTSFLNASNRETGPAYKEPLTFNDILTLHGVPAITLAKHQRTNTINDHWFRLMIKSSCEQQLVPKLCDKQWKSVLSTLCGLDEATWLRTWRISPALANSIHAEQVLDRRMRYVAAYLLAVLGQKSDPSAGDIEKILSSVGIEADKEKLQKVVSELKGKVLEDLLKEGQSKLASMPSGGGAAAAAAPAAAAAGGGDEKPKKEEKKKEESEEEDDDMGFGLFD</sequence>
<feature type="compositionally biased region" description="Low complexity" evidence="14">
    <location>
        <begin position="581"/>
        <end position="590"/>
    </location>
</feature>
<keyword evidence="8" id="KW-0687">Ribonucleoprotein</keyword>
<evidence type="ECO:0000256" key="10">
    <source>
        <dbReference type="ARBA" id="ARBA00029543"/>
    </source>
</evidence>
<dbReference type="InterPro" id="IPR038716">
    <property type="entry name" value="P1/P2_N_sf"/>
</dbReference>
<accession>A0A226EJ17</accession>
<evidence type="ECO:0000256" key="5">
    <source>
        <dbReference type="ARBA" id="ARBA00022980"/>
    </source>
</evidence>
<dbReference type="GO" id="GO:0002182">
    <property type="term" value="P:cytoplasmic translational elongation"/>
    <property type="evidence" value="ECO:0007669"/>
    <property type="project" value="InterPro"/>
</dbReference>
<dbReference type="GO" id="GO:0003735">
    <property type="term" value="F:structural constituent of ribosome"/>
    <property type="evidence" value="ECO:0007669"/>
    <property type="project" value="InterPro"/>
</dbReference>
<keyword evidence="15" id="KW-0812">Transmembrane</keyword>
<dbReference type="EMBL" id="LNIX01000003">
    <property type="protein sequence ID" value="OXA57713.1"/>
    <property type="molecule type" value="Genomic_DNA"/>
</dbReference>
<comment type="similarity">
    <text evidence="2">Belongs to the eukaryotic ribosomal protein P1/P2 family.</text>
</comment>
<evidence type="ECO:0000256" key="15">
    <source>
        <dbReference type="SAM" id="Phobius"/>
    </source>
</evidence>
<name>A0A226EJ17_FOLCA</name>